<protein>
    <submittedName>
        <fullName evidence="1">Uncharacterized protein</fullName>
    </submittedName>
</protein>
<accession>A0A6J4SS19</accession>
<evidence type="ECO:0000313" key="1">
    <source>
        <dbReference type="EMBL" id="CAA9503734.1"/>
    </source>
</evidence>
<dbReference type="AlphaFoldDB" id="A0A6J4SS19"/>
<organism evidence="1">
    <name type="scientific">uncultured Solirubrobacteraceae bacterium</name>
    <dbReference type="NCBI Taxonomy" id="1162706"/>
    <lineage>
        <taxon>Bacteria</taxon>
        <taxon>Bacillati</taxon>
        <taxon>Actinomycetota</taxon>
        <taxon>Thermoleophilia</taxon>
        <taxon>Solirubrobacterales</taxon>
        <taxon>Solirubrobacteraceae</taxon>
        <taxon>environmental samples</taxon>
    </lineage>
</organism>
<reference evidence="1" key="1">
    <citation type="submission" date="2020-02" db="EMBL/GenBank/DDBJ databases">
        <authorList>
            <person name="Meier V. D."/>
        </authorList>
    </citation>
    <scope>NUCLEOTIDE SEQUENCE</scope>
    <source>
        <strain evidence="1">AVDCRST_MAG69</strain>
    </source>
</reference>
<gene>
    <name evidence="1" type="ORF">AVDCRST_MAG69-2052</name>
</gene>
<dbReference type="EMBL" id="CADCVP010000220">
    <property type="protein sequence ID" value="CAA9503734.1"/>
    <property type="molecule type" value="Genomic_DNA"/>
</dbReference>
<sequence length="144" mass="15862">MGRALLAVGSFLVLCIVALIVSVVLTRGEETYAVDNLLAENLSREVATAEDNSKLVDVAGVTGFEWDTLLLVAEDTPRERLEEALGEEFQGSLNYDVESSELFVFLRDGELVRFADYRGLGRFAGVDKPIARMTPEEAVFEVED</sequence>
<proteinExistence type="predicted"/>
<name>A0A6J4SS19_9ACTN</name>
<feature type="non-terminal residue" evidence="1">
    <location>
        <position position="144"/>
    </location>
</feature>